<reference evidence="2" key="1">
    <citation type="submission" date="2013-01" db="EMBL/GenBank/DDBJ databases">
        <title>Genome assembly of Mariniradius saccharolyticus AK6.</title>
        <authorList>
            <person name="Vaidya B."/>
            <person name="Khatri I."/>
            <person name="Tanuku N.R.S."/>
            <person name="Subramanian S."/>
            <person name="Pinnaka A."/>
        </authorList>
    </citation>
    <scope>NUCLEOTIDE SEQUENCE [LARGE SCALE GENOMIC DNA]</scope>
    <source>
        <strain evidence="2">AK6</strain>
    </source>
</reference>
<feature type="signal peptide" evidence="1">
    <location>
        <begin position="1"/>
        <end position="23"/>
    </location>
</feature>
<dbReference type="AlphaFoldDB" id="M7Y6I2"/>
<evidence type="ECO:0000256" key="1">
    <source>
        <dbReference type="SAM" id="SignalP"/>
    </source>
</evidence>
<dbReference type="STRING" id="1239962.C943_00842"/>
<keyword evidence="1" id="KW-0732">Signal</keyword>
<name>M7Y6I2_9BACT</name>
<dbReference type="InParanoid" id="M7Y6I2"/>
<comment type="caution">
    <text evidence="2">The sequence shown here is derived from an EMBL/GenBank/DDBJ whole genome shotgun (WGS) entry which is preliminary data.</text>
</comment>
<organism evidence="2 3">
    <name type="scientific">Mariniradius saccharolyticus AK6</name>
    <dbReference type="NCBI Taxonomy" id="1239962"/>
    <lineage>
        <taxon>Bacteria</taxon>
        <taxon>Pseudomonadati</taxon>
        <taxon>Bacteroidota</taxon>
        <taxon>Cytophagia</taxon>
        <taxon>Cytophagales</taxon>
        <taxon>Cyclobacteriaceae</taxon>
        <taxon>Mariniradius</taxon>
    </lineage>
</organism>
<dbReference type="EMBL" id="AMZY02000011">
    <property type="protein sequence ID" value="EMS32836.1"/>
    <property type="molecule type" value="Genomic_DNA"/>
</dbReference>
<evidence type="ECO:0000313" key="3">
    <source>
        <dbReference type="Proteomes" id="UP000010953"/>
    </source>
</evidence>
<evidence type="ECO:0008006" key="4">
    <source>
        <dbReference type="Google" id="ProtNLM"/>
    </source>
</evidence>
<accession>M7Y6I2</accession>
<sequence length="221" mass="24783">MSLKVFQAAITLTVILSFSQATAQQTIFIRVIDNLSQKPIEKVKASYNKQKATSNDRGYLELLATEGDTVHLSHSHYKDKTVVIPRTANVKVPMEVLDKKIAYTPSFDSFFGHFISQIRYPRDQRENKKEAYILVLFEIDSVGKSKLIEVLGDPENGFSEQFPKLFESAPGNWDPSYAGRKMALPVVFHLGQGNEMIAPLLDGVTFDRLLNAVVVTGYTPK</sequence>
<protein>
    <recommendedName>
        <fullName evidence="4">TonB C-terminal domain-containing protein</fullName>
    </recommendedName>
</protein>
<evidence type="ECO:0000313" key="2">
    <source>
        <dbReference type="EMBL" id="EMS32836.1"/>
    </source>
</evidence>
<dbReference type="Proteomes" id="UP000010953">
    <property type="component" value="Unassembled WGS sequence"/>
</dbReference>
<dbReference type="OrthoDB" id="1522859at2"/>
<gene>
    <name evidence="2" type="ORF">C943_00842</name>
</gene>
<proteinExistence type="predicted"/>
<dbReference type="RefSeq" id="WP_008628102.1">
    <property type="nucleotide sequence ID" value="NZ_AMZY02000011.1"/>
</dbReference>
<feature type="chain" id="PRO_5004088625" description="TonB C-terminal domain-containing protein" evidence="1">
    <location>
        <begin position="24"/>
        <end position="221"/>
    </location>
</feature>
<keyword evidence="3" id="KW-1185">Reference proteome</keyword>